<keyword evidence="8" id="KW-0479">Metal-binding</keyword>
<keyword evidence="11" id="KW-0464">Manganese</keyword>
<sequence length="447" mass="51572">MSETRIPSDILDDLSSRFIINIPEDERKDNVRLCFQIELAHWFYLDFYCTEENPKLTKVGMKEFAAIIFKHIDFLRPHASQIDVIYQKWRFYKQNVPTFGAIIMNKSLTKVLLVQSQYASSWGFPKGKINEDETTSDCAAREVLEETGFDISPLLQKHVYIESIINEQVIRLYVIPGVPEDTKFEPRTRNEIKSIQWFDLNDLPNHRKDMRCKAKLGVVPNQFFMAIPFVNKIKEWASEEFAKTGHKKGQRNRHKSVGDINSADPQNQYREKKCNSDDENAFSTPNTTGWNKNENADGNTGQLMSHWKPCQNKNSAKNGSKRNLFGKNCKDKLLAKELKESPFRQKSNSLSKNFTDKTTNGSDNTGNRKNGSKKKDKRDNNVNNLTNKTDQPMQEKLNGVARHAKTASDSSAAFNFTTKLWKNFNFDKQSIIECLMFAYNNTCEQKN</sequence>
<feature type="region of interest" description="Disordered" evidence="17">
    <location>
        <begin position="337"/>
        <end position="392"/>
    </location>
</feature>
<dbReference type="GO" id="GO:0005634">
    <property type="term" value="C:nucleus"/>
    <property type="evidence" value="ECO:0007669"/>
    <property type="project" value="UniProtKB-SubCell"/>
</dbReference>
<dbReference type="InterPro" id="IPR015797">
    <property type="entry name" value="NUDIX_hydrolase-like_dom_sf"/>
</dbReference>
<feature type="region of interest" description="Disordered" evidence="17">
    <location>
        <begin position="242"/>
        <end position="325"/>
    </location>
</feature>
<dbReference type="CDD" id="cd03672">
    <property type="entry name" value="NUDIX_Dcp2p_Nudt20"/>
    <property type="match status" value="1"/>
</dbReference>
<dbReference type="InterPro" id="IPR020084">
    <property type="entry name" value="NUDIX_hydrolase_CS"/>
</dbReference>
<dbReference type="PANTHER" id="PTHR23114:SF17">
    <property type="entry name" value="M7GPPPN-MRNA HYDROLASE"/>
    <property type="match status" value="1"/>
</dbReference>
<evidence type="ECO:0000256" key="16">
    <source>
        <dbReference type="ARBA" id="ARBA00078183"/>
    </source>
</evidence>
<dbReference type="GO" id="GO:0046872">
    <property type="term" value="F:metal ion binding"/>
    <property type="evidence" value="ECO:0007669"/>
    <property type="project" value="UniProtKB-KW"/>
</dbReference>
<evidence type="ECO:0000256" key="15">
    <source>
        <dbReference type="ARBA" id="ARBA00068566"/>
    </source>
</evidence>
<comment type="function">
    <text evidence="14">Decapping metalloenzyme that catalyzes the cleavage of the cap structure on mRNAs. Removes the 7-methyl guanine cap structure from mRNA molecules, yielding a 5'-phosphorylated mRNA fragment and 7m-GDP. Necessary for the degradation of mRNAs, both in normal mRNA turnover and in nonsense-mediated mRNA decay. Plays a role in replication-dependent histone mRNA degradation. Has higher activity towards mRNAs that lack a poly(A) tail. Has no activity towards a cap structure lacking an RNA moiety. The presence of a N(6)-methyladenosine methylation at the second transcribed position of mRNAs (N(6),2'-O-dimethyladenosine cap; m6A(m)) provides resistance to DCP2-mediated decapping. Blocks autophagy in nutrient-rich conditions by repressing the expression of ATG-related genes through degradation of their transcripts.</text>
</comment>
<accession>A0ABD2WS91</accession>
<evidence type="ECO:0000256" key="12">
    <source>
        <dbReference type="ARBA" id="ARBA00023242"/>
    </source>
</evidence>
<comment type="subcellular location">
    <subcellularLocation>
        <location evidence="4">Cytoplasm</location>
        <location evidence="4">P-body</location>
    </subcellularLocation>
    <subcellularLocation>
        <location evidence="3">Nucleus</location>
    </subcellularLocation>
</comment>
<dbReference type="Pfam" id="PF00293">
    <property type="entry name" value="NUDIX"/>
    <property type="match status" value="1"/>
</dbReference>
<dbReference type="SMART" id="SM01125">
    <property type="entry name" value="DCP2"/>
    <property type="match status" value="1"/>
</dbReference>
<evidence type="ECO:0000256" key="8">
    <source>
        <dbReference type="ARBA" id="ARBA00022723"/>
    </source>
</evidence>
<evidence type="ECO:0000256" key="13">
    <source>
        <dbReference type="ARBA" id="ARBA00047661"/>
    </source>
</evidence>
<comment type="similarity">
    <text evidence="5">Belongs to the Nudix hydrolase family. DCP2 subfamily.</text>
</comment>
<evidence type="ECO:0000256" key="10">
    <source>
        <dbReference type="ARBA" id="ARBA00022884"/>
    </source>
</evidence>
<dbReference type="Proteomes" id="UP001627154">
    <property type="component" value="Unassembled WGS sequence"/>
</dbReference>
<name>A0ABD2WS91_9HYME</name>
<dbReference type="Gene3D" id="3.90.79.10">
    <property type="entry name" value="Nucleoside Triphosphate Pyrophosphohydrolase"/>
    <property type="match status" value="1"/>
</dbReference>
<evidence type="ECO:0000256" key="4">
    <source>
        <dbReference type="ARBA" id="ARBA00004201"/>
    </source>
</evidence>
<comment type="caution">
    <text evidence="19">The sequence shown here is derived from an EMBL/GenBank/DDBJ whole genome shotgun (WGS) entry which is preliminary data.</text>
</comment>
<comment type="cofactor">
    <cofactor evidence="2">
        <name>Mg(2+)</name>
        <dbReference type="ChEBI" id="CHEBI:18420"/>
    </cofactor>
</comment>
<evidence type="ECO:0000256" key="2">
    <source>
        <dbReference type="ARBA" id="ARBA00001946"/>
    </source>
</evidence>
<evidence type="ECO:0000256" key="17">
    <source>
        <dbReference type="SAM" id="MobiDB-lite"/>
    </source>
</evidence>
<dbReference type="AlphaFoldDB" id="A0ABD2WS91"/>
<keyword evidence="6" id="KW-0963">Cytoplasm</keyword>
<dbReference type="SUPFAM" id="SSF55811">
    <property type="entry name" value="Nudix"/>
    <property type="match status" value="1"/>
</dbReference>
<dbReference type="Pfam" id="PF05026">
    <property type="entry name" value="DCP2"/>
    <property type="match status" value="1"/>
</dbReference>
<feature type="domain" description="Nudix hydrolase" evidence="18">
    <location>
        <begin position="94"/>
        <end position="224"/>
    </location>
</feature>
<comment type="cofactor">
    <cofactor evidence="1">
        <name>Mn(2+)</name>
        <dbReference type="ChEBI" id="CHEBI:29035"/>
    </cofactor>
</comment>
<dbReference type="SUPFAM" id="SSF140586">
    <property type="entry name" value="Dcp2 domain-like"/>
    <property type="match status" value="1"/>
</dbReference>
<proteinExistence type="inferred from homology"/>
<feature type="compositionally biased region" description="Polar residues" evidence="17">
    <location>
        <begin position="344"/>
        <end position="369"/>
    </location>
</feature>
<evidence type="ECO:0000256" key="3">
    <source>
        <dbReference type="ARBA" id="ARBA00004123"/>
    </source>
</evidence>
<comment type="catalytic activity">
    <reaction evidence="13">
        <text>a 5'-end (N(7)-methyl 5'-triphosphoguanosine)-ribonucleoside in mRNA + H2O = N(7)-methyl-GDP + a 5'-end phospho-ribonucleoside in mRNA + 2 H(+)</text>
        <dbReference type="Rhea" id="RHEA:67484"/>
        <dbReference type="Rhea" id="RHEA-COMP:15692"/>
        <dbReference type="Rhea" id="RHEA-COMP:17167"/>
        <dbReference type="ChEBI" id="CHEBI:15377"/>
        <dbReference type="ChEBI" id="CHEBI:15378"/>
        <dbReference type="ChEBI" id="CHEBI:63714"/>
        <dbReference type="ChEBI" id="CHEBI:138282"/>
        <dbReference type="ChEBI" id="CHEBI:156461"/>
        <dbReference type="EC" id="3.6.1.62"/>
    </reaction>
    <physiologicalReaction direction="left-to-right" evidence="13">
        <dbReference type="Rhea" id="RHEA:67485"/>
    </physiologicalReaction>
</comment>
<dbReference type="InterPro" id="IPR007722">
    <property type="entry name" value="DCP2_BoxA"/>
</dbReference>
<dbReference type="PANTHER" id="PTHR23114">
    <property type="entry name" value="M7GPPPN-MRNA HYDROLASE"/>
    <property type="match status" value="1"/>
</dbReference>
<gene>
    <name evidence="19" type="ORF">TKK_009867</name>
</gene>
<evidence type="ECO:0000256" key="14">
    <source>
        <dbReference type="ARBA" id="ARBA00060003"/>
    </source>
</evidence>
<evidence type="ECO:0000256" key="7">
    <source>
        <dbReference type="ARBA" id="ARBA00022553"/>
    </source>
</evidence>
<dbReference type="GO" id="GO:0003723">
    <property type="term" value="F:RNA binding"/>
    <property type="evidence" value="ECO:0007669"/>
    <property type="project" value="UniProtKB-KW"/>
</dbReference>
<keyword evidence="7" id="KW-0597">Phosphoprotein</keyword>
<evidence type="ECO:0000256" key="11">
    <source>
        <dbReference type="ARBA" id="ARBA00023211"/>
    </source>
</evidence>
<organism evidence="19 20">
    <name type="scientific">Trichogramma kaykai</name>
    <dbReference type="NCBI Taxonomy" id="54128"/>
    <lineage>
        <taxon>Eukaryota</taxon>
        <taxon>Metazoa</taxon>
        <taxon>Ecdysozoa</taxon>
        <taxon>Arthropoda</taxon>
        <taxon>Hexapoda</taxon>
        <taxon>Insecta</taxon>
        <taxon>Pterygota</taxon>
        <taxon>Neoptera</taxon>
        <taxon>Endopterygota</taxon>
        <taxon>Hymenoptera</taxon>
        <taxon>Apocrita</taxon>
        <taxon>Proctotrupomorpha</taxon>
        <taxon>Chalcidoidea</taxon>
        <taxon>Trichogrammatidae</taxon>
        <taxon>Trichogramma</taxon>
    </lineage>
</organism>
<dbReference type="InterPro" id="IPR000086">
    <property type="entry name" value="NUDIX_hydrolase_dom"/>
</dbReference>
<keyword evidence="9" id="KW-0378">Hydrolase</keyword>
<dbReference type="GO" id="GO:0000932">
    <property type="term" value="C:P-body"/>
    <property type="evidence" value="ECO:0007669"/>
    <property type="project" value="UniProtKB-SubCell"/>
</dbReference>
<dbReference type="InterPro" id="IPR036189">
    <property type="entry name" value="DCP2_BoxA_sf"/>
</dbReference>
<evidence type="ECO:0000256" key="6">
    <source>
        <dbReference type="ARBA" id="ARBA00022490"/>
    </source>
</evidence>
<dbReference type="InterPro" id="IPR044099">
    <property type="entry name" value="Dcp2_NUDIX"/>
</dbReference>
<feature type="compositionally biased region" description="Polar residues" evidence="17">
    <location>
        <begin position="281"/>
        <end position="303"/>
    </location>
</feature>
<feature type="compositionally biased region" description="Basic residues" evidence="17">
    <location>
        <begin position="244"/>
        <end position="255"/>
    </location>
</feature>
<reference evidence="19 20" key="1">
    <citation type="journal article" date="2024" name="bioRxiv">
        <title>A reference genome for Trichogramma kaykai: A tiny desert-dwelling parasitoid wasp with competing sex-ratio distorters.</title>
        <authorList>
            <person name="Culotta J."/>
            <person name="Lindsey A.R."/>
        </authorList>
    </citation>
    <scope>NUCLEOTIDE SEQUENCE [LARGE SCALE GENOMIC DNA]</scope>
    <source>
        <strain evidence="19 20">KSX58</strain>
    </source>
</reference>
<dbReference type="Gene3D" id="1.10.10.1050">
    <property type="entry name" value="Dcp2, box A domain"/>
    <property type="match status" value="1"/>
</dbReference>
<evidence type="ECO:0000259" key="18">
    <source>
        <dbReference type="PROSITE" id="PS51462"/>
    </source>
</evidence>
<evidence type="ECO:0000256" key="1">
    <source>
        <dbReference type="ARBA" id="ARBA00001936"/>
    </source>
</evidence>
<dbReference type="FunFam" id="3.90.79.10:FF:000003">
    <property type="entry name" value="M7GpppN-mRNA hydrolase isoform 2"/>
    <property type="match status" value="1"/>
</dbReference>
<dbReference type="GO" id="GO:0016071">
    <property type="term" value="P:mRNA metabolic process"/>
    <property type="evidence" value="ECO:0007669"/>
    <property type="project" value="UniProtKB-ARBA"/>
</dbReference>
<evidence type="ECO:0000256" key="5">
    <source>
        <dbReference type="ARBA" id="ARBA00005279"/>
    </source>
</evidence>
<dbReference type="FunFam" id="1.10.10.1050:FF:000001">
    <property type="entry name" value="M7GpppN-mRNA hydrolase isoform 2"/>
    <property type="match status" value="1"/>
</dbReference>
<keyword evidence="20" id="KW-1185">Reference proteome</keyword>
<evidence type="ECO:0000256" key="9">
    <source>
        <dbReference type="ARBA" id="ARBA00022801"/>
    </source>
</evidence>
<dbReference type="GO" id="GO:0010629">
    <property type="term" value="P:negative regulation of gene expression"/>
    <property type="evidence" value="ECO:0007669"/>
    <property type="project" value="UniProtKB-ARBA"/>
</dbReference>
<evidence type="ECO:0000313" key="20">
    <source>
        <dbReference type="Proteomes" id="UP001627154"/>
    </source>
</evidence>
<dbReference type="PROSITE" id="PS51462">
    <property type="entry name" value="NUDIX"/>
    <property type="match status" value="1"/>
</dbReference>
<keyword evidence="12" id="KW-0539">Nucleus</keyword>
<evidence type="ECO:0000313" key="19">
    <source>
        <dbReference type="EMBL" id="KAL3395993.1"/>
    </source>
</evidence>
<protein>
    <recommendedName>
        <fullName evidence="15">m7GpppN-mRNA hydrolase</fullName>
    </recommendedName>
    <alternativeName>
        <fullName evidence="16">mRNA-decapping enzyme 2</fullName>
    </alternativeName>
</protein>
<dbReference type="EMBL" id="JBJJXI010000074">
    <property type="protein sequence ID" value="KAL3395993.1"/>
    <property type="molecule type" value="Genomic_DNA"/>
</dbReference>
<keyword evidence="10" id="KW-0694">RNA-binding</keyword>
<dbReference type="GO" id="GO:0140933">
    <property type="term" value="F:5'-(N(7)-methylguanosine 5'-triphospho)-[mRNA] hydrolase activity"/>
    <property type="evidence" value="ECO:0007669"/>
    <property type="project" value="UniProtKB-EC"/>
</dbReference>
<dbReference type="PROSITE" id="PS00893">
    <property type="entry name" value="NUDIX_BOX"/>
    <property type="match status" value="1"/>
</dbReference>